<name>A0ABN3ZR34_FRAST</name>
<feature type="chain" id="PRO_5047160100" evidence="1">
    <location>
        <begin position="27"/>
        <end position="471"/>
    </location>
</feature>
<dbReference type="PROSITE" id="PS51257">
    <property type="entry name" value="PROKAR_LIPOPROTEIN"/>
    <property type="match status" value="1"/>
</dbReference>
<dbReference type="EMBL" id="CP002872">
    <property type="protein sequence ID" value="AEI36205.1"/>
    <property type="molecule type" value="Genomic_DNA"/>
</dbReference>
<evidence type="ECO:0000256" key="1">
    <source>
        <dbReference type="SAM" id="SignalP"/>
    </source>
</evidence>
<gene>
    <name evidence="2" type="ordered locus">F7308_1279</name>
</gene>
<dbReference type="RefSeq" id="WP_013923039.1">
    <property type="nucleotide sequence ID" value="NC_015696.1"/>
</dbReference>
<keyword evidence="1" id="KW-0732">Signal</keyword>
<organism evidence="2 3">
    <name type="scientific">Francisella salina</name>
    <dbReference type="NCBI Taxonomy" id="573569"/>
    <lineage>
        <taxon>Bacteria</taxon>
        <taxon>Pseudomonadati</taxon>
        <taxon>Pseudomonadota</taxon>
        <taxon>Gammaproteobacteria</taxon>
        <taxon>Thiotrichales</taxon>
        <taxon>Francisellaceae</taxon>
        <taxon>Francisella</taxon>
    </lineage>
</organism>
<evidence type="ECO:0000313" key="3">
    <source>
        <dbReference type="Proteomes" id="UP000000490"/>
    </source>
</evidence>
<dbReference type="Proteomes" id="UP000000490">
    <property type="component" value="Chromosome"/>
</dbReference>
<evidence type="ECO:0000313" key="2">
    <source>
        <dbReference type="EMBL" id="AEI36205.1"/>
    </source>
</evidence>
<accession>A0ABN3ZR34</accession>
<feature type="signal peptide" evidence="1">
    <location>
        <begin position="1"/>
        <end position="26"/>
    </location>
</feature>
<proteinExistence type="predicted"/>
<protein>
    <submittedName>
        <fullName evidence="2">TPR domain protein</fullName>
    </submittedName>
</protein>
<reference evidence="2" key="1">
    <citation type="submission" date="2011-05" db="EMBL/GenBank/DDBJ databases">
        <authorList>
            <person name="Kuske C.R."/>
            <person name="Challacombe J.F."/>
            <person name="Siddaramappa S."/>
            <person name="Petersen J.M."/>
            <person name="Bruce D.C."/>
        </authorList>
    </citation>
    <scope>NUCLEOTIDE SEQUENCE</scope>
    <source>
        <strain evidence="2">TX077308</strain>
    </source>
</reference>
<sequence length="471" mass="53924">MKKKKSNKLLILALSVVLLSSCTTTKKDVTKIKFASYNYPWIFAPVRKNLVEDNISEAINENNNIANIKQLKNLNNLESGRLLQFNDNYLDSIKFYDLAIKSIPKDKDQSLEQAKKFLLNKNTYNYYDIKTSYNIPDYAISFLYTYQALNYLKTNDVNQALKSLDSLETAKIWRNEQNIIAGGMKELAKEDLDRNDITSDELGLDNFKSLKAMLEFSSIIPNAYGNPMTYYLKSLLDSAISKNYQESLNDLENAQKYTIGNKYLDQTANEYRSAVAGEISPFSMGMGRVVVFYEQSLVNIRKSAQVNLDLGNIGIKKLEFPVYKTKYSFFEPKRVVISSGGSALVDTYTETLLDTTLYAMKSLIESYSRVVTQSVVIEAFKYDYDKNFPLGGLLGSHLKFDLSNTDPKRADMRSWLLLPNSIDLFEQQIDSGNYTIQVNNIRQKIDVKQGKTTLLWIVDIGKFKKVYYFIF</sequence>
<keyword evidence="3" id="KW-1185">Reference proteome</keyword>